<dbReference type="Gene3D" id="2.60.120.650">
    <property type="entry name" value="Cupin"/>
    <property type="match status" value="1"/>
</dbReference>
<comment type="caution">
    <text evidence="1">The sequence shown here is derived from an EMBL/GenBank/DDBJ whole genome shotgun (WGS) entry which is preliminary data.</text>
</comment>
<evidence type="ECO:0008006" key="3">
    <source>
        <dbReference type="Google" id="ProtNLM"/>
    </source>
</evidence>
<name>A0ABQ9IU02_9CUCU</name>
<sequence>MVGSTKEQTENYPMGSIKIVISKPIEEHEEYHLLGKLSSLNLRKMHKHYPKPHFLPNDVEFPMKEYVFMGYDDGATMHIDFINRLMWQAQLKGSKTWFLRPPPECQNVCTPLSFLAEPGDVVLLDTRVWYHGTTTTPGQFSLSIQSEYG</sequence>
<dbReference type="EMBL" id="JAPWTJ010002542">
    <property type="protein sequence ID" value="KAJ8965748.1"/>
    <property type="molecule type" value="Genomic_DNA"/>
</dbReference>
<proteinExistence type="predicted"/>
<evidence type="ECO:0000313" key="1">
    <source>
        <dbReference type="EMBL" id="KAJ8965748.1"/>
    </source>
</evidence>
<organism evidence="1 2">
    <name type="scientific">Molorchus minor</name>
    <dbReference type="NCBI Taxonomy" id="1323400"/>
    <lineage>
        <taxon>Eukaryota</taxon>
        <taxon>Metazoa</taxon>
        <taxon>Ecdysozoa</taxon>
        <taxon>Arthropoda</taxon>
        <taxon>Hexapoda</taxon>
        <taxon>Insecta</taxon>
        <taxon>Pterygota</taxon>
        <taxon>Neoptera</taxon>
        <taxon>Endopterygota</taxon>
        <taxon>Coleoptera</taxon>
        <taxon>Polyphaga</taxon>
        <taxon>Cucujiformia</taxon>
        <taxon>Chrysomeloidea</taxon>
        <taxon>Cerambycidae</taxon>
        <taxon>Lamiinae</taxon>
        <taxon>Monochamini</taxon>
        <taxon>Molorchus</taxon>
    </lineage>
</organism>
<accession>A0ABQ9IU02</accession>
<gene>
    <name evidence="1" type="ORF">NQ317_016883</name>
</gene>
<dbReference type="SUPFAM" id="SSF51197">
    <property type="entry name" value="Clavaminate synthase-like"/>
    <property type="match status" value="1"/>
</dbReference>
<dbReference type="Proteomes" id="UP001162164">
    <property type="component" value="Unassembled WGS sequence"/>
</dbReference>
<protein>
    <recommendedName>
        <fullName evidence="3">JmjC domain-containing protein</fullName>
    </recommendedName>
</protein>
<keyword evidence="2" id="KW-1185">Reference proteome</keyword>
<evidence type="ECO:0000313" key="2">
    <source>
        <dbReference type="Proteomes" id="UP001162164"/>
    </source>
</evidence>
<reference evidence="1" key="1">
    <citation type="journal article" date="2023" name="Insect Mol. Biol.">
        <title>Genome sequencing provides insights into the evolution of gene families encoding plant cell wall-degrading enzymes in longhorned beetles.</title>
        <authorList>
            <person name="Shin N.R."/>
            <person name="Okamura Y."/>
            <person name="Kirsch R."/>
            <person name="Pauchet Y."/>
        </authorList>
    </citation>
    <scope>NUCLEOTIDE SEQUENCE</scope>
    <source>
        <strain evidence="1">MMC_N1</strain>
    </source>
</reference>